<evidence type="ECO:0000313" key="7">
    <source>
        <dbReference type="EMBL" id="CAD7701789.1"/>
    </source>
</evidence>
<evidence type="ECO:0000256" key="1">
    <source>
        <dbReference type="ARBA" id="ARBA00004120"/>
    </source>
</evidence>
<dbReference type="AlphaFoldDB" id="A0A8S1JDQ2"/>
<evidence type="ECO:0000256" key="6">
    <source>
        <dbReference type="ARBA" id="ARBA00023273"/>
    </source>
</evidence>
<comment type="similarity">
    <text evidence="2">Belongs to the IFT46 family.</text>
</comment>
<dbReference type="EMBL" id="CAJHUC010001634">
    <property type="protein sequence ID" value="CAD7701789.1"/>
    <property type="molecule type" value="Genomic_DNA"/>
</dbReference>
<evidence type="ECO:0000256" key="3">
    <source>
        <dbReference type="ARBA" id="ARBA00022490"/>
    </source>
</evidence>
<dbReference type="InterPro" id="IPR022088">
    <property type="entry name" value="Intraflagellar_transp_cmplxB"/>
</dbReference>
<evidence type="ECO:0008006" key="9">
    <source>
        <dbReference type="Google" id="ProtNLM"/>
    </source>
</evidence>
<keyword evidence="5" id="KW-0206">Cytoskeleton</keyword>
<evidence type="ECO:0000256" key="2">
    <source>
        <dbReference type="ARBA" id="ARBA00007700"/>
    </source>
</evidence>
<proteinExistence type="inferred from homology"/>
<dbReference type="PANTHER" id="PTHR13376:SF0">
    <property type="entry name" value="INTRAFLAGELLAR TRANSPORT PROTEIN 46 HOMOLOG"/>
    <property type="match status" value="1"/>
</dbReference>
<sequence length="237" mass="26172">MGQAFQVVSCRYKPPSTDLDTKLKPFIPDFIPAIGDIDEFIKVPRPDGRPDYLGLKVLDEPGAHQSNPTILSLKLRQIIKKPGGRDQKEVVGLVAHGEEGRIKKINGWIESIREIRSKNAPPVVTYPEAMPDVEALMQEWSPEVAETLQDMRLPTKDLDVDLMTFVKIVCTVLDIPVRSDPLPSLHILFLLFLEFKNHPYLAGHQLAGSAEAPGRPVASAGAMEGPMVPSPGLMDIR</sequence>
<accession>A0A8S1JDQ2</accession>
<keyword evidence="6" id="KW-0966">Cell projection</keyword>
<protein>
    <recommendedName>
        <fullName evidence="9">Intraflagellar transport protein 46 homolog</fullName>
    </recommendedName>
</protein>
<reference evidence="7" key="1">
    <citation type="submission" date="2020-12" db="EMBL/GenBank/DDBJ databases">
        <authorList>
            <person name="Iha C."/>
        </authorList>
    </citation>
    <scope>NUCLEOTIDE SEQUENCE</scope>
</reference>
<keyword evidence="4" id="KW-0969">Cilium</keyword>
<gene>
    <name evidence="7" type="ORF">OSTQU699_LOCUS7146</name>
</gene>
<name>A0A8S1JDQ2_9CHLO</name>
<dbReference type="GO" id="GO:0060271">
    <property type="term" value="P:cilium assembly"/>
    <property type="evidence" value="ECO:0007669"/>
    <property type="project" value="TreeGrafter"/>
</dbReference>
<keyword evidence="8" id="KW-1185">Reference proteome</keyword>
<organism evidence="7 8">
    <name type="scientific">Ostreobium quekettii</name>
    <dbReference type="NCBI Taxonomy" id="121088"/>
    <lineage>
        <taxon>Eukaryota</taxon>
        <taxon>Viridiplantae</taxon>
        <taxon>Chlorophyta</taxon>
        <taxon>core chlorophytes</taxon>
        <taxon>Ulvophyceae</taxon>
        <taxon>TCBD clade</taxon>
        <taxon>Bryopsidales</taxon>
        <taxon>Ostreobineae</taxon>
        <taxon>Ostreobiaceae</taxon>
        <taxon>Ostreobium</taxon>
    </lineage>
</organism>
<evidence type="ECO:0000256" key="4">
    <source>
        <dbReference type="ARBA" id="ARBA00023069"/>
    </source>
</evidence>
<dbReference type="GO" id="GO:0005815">
    <property type="term" value="C:microtubule organizing center"/>
    <property type="evidence" value="ECO:0007669"/>
    <property type="project" value="TreeGrafter"/>
</dbReference>
<comment type="caution">
    <text evidence="7">The sequence shown here is derived from an EMBL/GenBank/DDBJ whole genome shotgun (WGS) entry which is preliminary data.</text>
</comment>
<evidence type="ECO:0000313" key="8">
    <source>
        <dbReference type="Proteomes" id="UP000708148"/>
    </source>
</evidence>
<dbReference type="Proteomes" id="UP000708148">
    <property type="component" value="Unassembled WGS sequence"/>
</dbReference>
<dbReference type="GO" id="GO:0031514">
    <property type="term" value="C:motile cilium"/>
    <property type="evidence" value="ECO:0007669"/>
    <property type="project" value="TreeGrafter"/>
</dbReference>
<dbReference type="PANTHER" id="PTHR13376">
    <property type="entry name" value="INTRAFLAGELLAR TRANSPORT PROTEIN 46 HOMOLOG"/>
    <property type="match status" value="1"/>
</dbReference>
<dbReference type="OrthoDB" id="2119217at2759"/>
<dbReference type="Pfam" id="PF12317">
    <property type="entry name" value="IFT46_B_C"/>
    <property type="match status" value="1"/>
</dbReference>
<keyword evidence="3" id="KW-0963">Cytoplasm</keyword>
<dbReference type="GO" id="GO:0042073">
    <property type="term" value="P:intraciliary transport"/>
    <property type="evidence" value="ECO:0007669"/>
    <property type="project" value="InterPro"/>
</dbReference>
<evidence type="ECO:0000256" key="5">
    <source>
        <dbReference type="ARBA" id="ARBA00023212"/>
    </source>
</evidence>
<dbReference type="GO" id="GO:0030992">
    <property type="term" value="C:intraciliary transport particle B"/>
    <property type="evidence" value="ECO:0007669"/>
    <property type="project" value="TreeGrafter"/>
</dbReference>
<comment type="subcellular location">
    <subcellularLocation>
        <location evidence="1">Cytoplasm</location>
        <location evidence="1">Cytoskeleton</location>
        <location evidence="1">Cilium basal body</location>
    </subcellularLocation>
</comment>